<dbReference type="Pfam" id="PF01381">
    <property type="entry name" value="HTH_3"/>
    <property type="match status" value="1"/>
</dbReference>
<dbReference type="InterPro" id="IPR010982">
    <property type="entry name" value="Lambda_DNA-bd_dom_sf"/>
</dbReference>
<dbReference type="AlphaFoldDB" id="A0A9X0WPJ6"/>
<keyword evidence="1" id="KW-0238">DNA-binding</keyword>
<dbReference type="PROSITE" id="PS50943">
    <property type="entry name" value="HTH_CROC1"/>
    <property type="match status" value="1"/>
</dbReference>
<accession>A0A9X0WPJ6</accession>
<name>A0A9X0WPJ6_9STRE</name>
<sequence>MVNRLRELRKEKKLTQKYLAQKLDVAKLTISRWERGIHQIKLDKAEMLSSIFGVSIPYLLGIDAENSTNLPAYKTHMLNINNILIDLLRNADKLTAQNLSDIKREARNLYENLVWLQYEAERIEK</sequence>
<dbReference type="EMBL" id="MRXX01000001">
    <property type="protein sequence ID" value="MBK4778881.1"/>
    <property type="molecule type" value="Genomic_DNA"/>
</dbReference>
<gene>
    <name evidence="3" type="ORF">BTU61_01475</name>
</gene>
<evidence type="ECO:0000259" key="2">
    <source>
        <dbReference type="PROSITE" id="PS50943"/>
    </source>
</evidence>
<dbReference type="InterPro" id="IPR001387">
    <property type="entry name" value="Cro/C1-type_HTH"/>
</dbReference>
<comment type="caution">
    <text evidence="3">The sequence shown here is derived from an EMBL/GenBank/DDBJ whole genome shotgun (WGS) entry which is preliminary data.</text>
</comment>
<reference evidence="3" key="1">
    <citation type="submission" date="2016-12" db="EMBL/GenBank/DDBJ databases">
        <title>Draft genome of Streptococcus lactarius CCUG 66490T type strain.</title>
        <authorList>
            <person name="Salva-Serra F."/>
            <person name="Engstrom-Jakobsson H."/>
            <person name="Thorell K."/>
            <person name="Gomila M."/>
            <person name="Gonzales-Siles L."/>
            <person name="Busquets A."/>
            <person name="Jaen-Luchoro D."/>
            <person name="Karlsson R."/>
            <person name="Kristiansson E."/>
            <person name="Moore E."/>
        </authorList>
    </citation>
    <scope>NUCLEOTIDE SEQUENCE</scope>
    <source>
        <strain evidence="3">CCUG 66490</strain>
    </source>
</reference>
<dbReference type="CDD" id="cd00093">
    <property type="entry name" value="HTH_XRE"/>
    <property type="match status" value="1"/>
</dbReference>
<evidence type="ECO:0000313" key="4">
    <source>
        <dbReference type="Proteomes" id="UP001138780"/>
    </source>
</evidence>
<dbReference type="SMART" id="SM00530">
    <property type="entry name" value="HTH_XRE"/>
    <property type="match status" value="1"/>
</dbReference>
<organism evidence="3 4">
    <name type="scientific">Streptococcus lactarius</name>
    <dbReference type="NCBI Taxonomy" id="684066"/>
    <lineage>
        <taxon>Bacteria</taxon>
        <taxon>Bacillati</taxon>
        <taxon>Bacillota</taxon>
        <taxon>Bacilli</taxon>
        <taxon>Lactobacillales</taxon>
        <taxon>Streptococcaceae</taxon>
        <taxon>Streptococcus</taxon>
    </lineage>
</organism>
<evidence type="ECO:0000313" key="3">
    <source>
        <dbReference type="EMBL" id="MBK4778881.1"/>
    </source>
</evidence>
<feature type="domain" description="HTH cro/C1-type" evidence="2">
    <location>
        <begin position="5"/>
        <end position="59"/>
    </location>
</feature>
<evidence type="ECO:0000256" key="1">
    <source>
        <dbReference type="ARBA" id="ARBA00023125"/>
    </source>
</evidence>
<proteinExistence type="predicted"/>
<dbReference type="GO" id="GO:0003677">
    <property type="term" value="F:DNA binding"/>
    <property type="evidence" value="ECO:0007669"/>
    <property type="project" value="UniProtKB-KW"/>
</dbReference>
<dbReference type="PANTHER" id="PTHR46558:SF11">
    <property type="entry name" value="HTH-TYPE TRANSCRIPTIONAL REGULATOR XRE"/>
    <property type="match status" value="1"/>
</dbReference>
<dbReference type="PANTHER" id="PTHR46558">
    <property type="entry name" value="TRACRIPTIONAL REGULATORY PROTEIN-RELATED-RELATED"/>
    <property type="match status" value="1"/>
</dbReference>
<protein>
    <recommendedName>
        <fullName evidence="2">HTH cro/C1-type domain-containing protein</fullName>
    </recommendedName>
</protein>
<dbReference type="Gene3D" id="1.10.260.40">
    <property type="entry name" value="lambda repressor-like DNA-binding domains"/>
    <property type="match status" value="1"/>
</dbReference>
<dbReference type="Proteomes" id="UP001138780">
    <property type="component" value="Unassembled WGS sequence"/>
</dbReference>
<dbReference type="SUPFAM" id="SSF47413">
    <property type="entry name" value="lambda repressor-like DNA-binding domains"/>
    <property type="match status" value="1"/>
</dbReference>